<reference evidence="1" key="2">
    <citation type="submission" date="2022-10" db="EMBL/GenBank/DDBJ databases">
        <authorList>
            <consortium name="ENA_rothamsted_submissions"/>
            <consortium name="culmorum"/>
            <person name="King R."/>
        </authorList>
    </citation>
    <scope>NUCLEOTIDE SEQUENCE</scope>
</reference>
<evidence type="ECO:0000313" key="2">
    <source>
        <dbReference type="Proteomes" id="UP001154329"/>
    </source>
</evidence>
<reference evidence="1" key="1">
    <citation type="submission" date="2022-02" db="EMBL/GenBank/DDBJ databases">
        <authorList>
            <person name="King R."/>
        </authorList>
    </citation>
    <scope>NUCLEOTIDE SEQUENCE</scope>
</reference>
<organism evidence="1 2">
    <name type="scientific">Aphis gossypii</name>
    <name type="common">Cotton aphid</name>
    <dbReference type="NCBI Taxonomy" id="80765"/>
    <lineage>
        <taxon>Eukaryota</taxon>
        <taxon>Metazoa</taxon>
        <taxon>Ecdysozoa</taxon>
        <taxon>Arthropoda</taxon>
        <taxon>Hexapoda</taxon>
        <taxon>Insecta</taxon>
        <taxon>Pterygota</taxon>
        <taxon>Neoptera</taxon>
        <taxon>Paraneoptera</taxon>
        <taxon>Hemiptera</taxon>
        <taxon>Sternorrhyncha</taxon>
        <taxon>Aphidomorpha</taxon>
        <taxon>Aphidoidea</taxon>
        <taxon>Aphididae</taxon>
        <taxon>Aphidini</taxon>
        <taxon>Aphis</taxon>
        <taxon>Aphis</taxon>
    </lineage>
</organism>
<sequence>MQNNCDLISPECSEPKKRKLNLVTQLESDLDDTLYTNIFKNIYSISIPNKWQASIECVQSTGNLVIVFHKLSSIEKNFLRYIEKQLIITKDSKILIHLNGKEVLISDLKIDIDQLKSVQDVQQLLLLLDKIRCCRGATSSTEYLDIKSIFGYQCIESNGQWKHIKCSIFLKYDDSSKNECVWCRRLTYSIAKKRLRLLRQKNVKTYFSTTKKQSLQRVKKCINILKIKNARAHLSIAKFQYKLNQIKLQMSNMNDKNLNEILDQFNIPQGQCELIKEIFSAAKVKNSKNRKYSENWMMLCLLFQIRSPSGYKYLRNQNILPLPCVNTIRKHLLALEIGRGFDG</sequence>
<dbReference type="Proteomes" id="UP001154329">
    <property type="component" value="Chromosome 3"/>
</dbReference>
<protein>
    <submittedName>
        <fullName evidence="1">Uncharacterized protein</fullName>
    </submittedName>
</protein>
<proteinExistence type="predicted"/>
<dbReference type="EMBL" id="OU899036">
    <property type="protein sequence ID" value="CAH1731429.1"/>
    <property type="molecule type" value="Genomic_DNA"/>
</dbReference>
<gene>
    <name evidence="1" type="ORF">APHIGO_LOCUS8139</name>
</gene>
<keyword evidence="2" id="KW-1185">Reference proteome</keyword>
<dbReference type="AlphaFoldDB" id="A0A9P0NM35"/>
<evidence type="ECO:0000313" key="1">
    <source>
        <dbReference type="EMBL" id="CAH1731429.1"/>
    </source>
</evidence>
<accession>A0A9P0NM35</accession>
<name>A0A9P0NM35_APHGO</name>